<feature type="region of interest" description="Disordered" evidence="1">
    <location>
        <begin position="144"/>
        <end position="175"/>
    </location>
</feature>
<dbReference type="InterPro" id="IPR013783">
    <property type="entry name" value="Ig-like_fold"/>
</dbReference>
<evidence type="ECO:0000256" key="1">
    <source>
        <dbReference type="SAM" id="MobiDB-lite"/>
    </source>
</evidence>
<feature type="region of interest" description="Disordered" evidence="1">
    <location>
        <begin position="340"/>
        <end position="369"/>
    </location>
</feature>
<dbReference type="SUPFAM" id="SSF48726">
    <property type="entry name" value="Immunoglobulin"/>
    <property type="match status" value="1"/>
</dbReference>
<gene>
    <name evidence="2" type="ORF">QYF61_023634</name>
</gene>
<sequence>MLVGPGRAVCRGQGWGARAGLRLCCGTKLLEGLEGQSLFFPAPHPTSVDIARVTWRSWGTHIAEAKPREKMFAVNYLSDFRGRLLIHPTNLSLEIRPLKLGDSGKYEVVVDTLFDPTNPKTFSYLLLVHGESEDGGRRVVGTKLGSGPPRACPHGGGLPPRELPSPPIPRHPPLDHAEEPRMAVWSAEKFPFLFRCLRSPAAPSPRGTQTPWGAAPTAPSPDPPKVGAGPLSLKQPLAPRLRPCPAPAGGSPETATGTGDAGGRSGSTVGPRGASQPHAGDATTQGTGGGQPPGGSGGPGACGVRDGYCAVKGYLVAAVFGPLLILVATIHVMTRDKATEPGDEVSAGQGVGSEPPGITAVQGPYPWQR</sequence>
<accession>A0AAN7NAH3</accession>
<feature type="compositionally biased region" description="Pro residues" evidence="1">
    <location>
        <begin position="161"/>
        <end position="171"/>
    </location>
</feature>
<dbReference type="Gene3D" id="2.60.40.10">
    <property type="entry name" value="Immunoglobulins"/>
    <property type="match status" value="1"/>
</dbReference>
<feature type="compositionally biased region" description="Gly residues" evidence="1">
    <location>
        <begin position="286"/>
        <end position="299"/>
    </location>
</feature>
<feature type="region of interest" description="Disordered" evidence="1">
    <location>
        <begin position="201"/>
        <end position="299"/>
    </location>
</feature>
<reference evidence="2 3" key="1">
    <citation type="journal article" date="2023" name="J. Hered.">
        <title>Chromosome-level genome of the wood stork (Mycteria americana) provides insight into avian chromosome evolution.</title>
        <authorList>
            <person name="Flamio R. Jr."/>
            <person name="Ramstad K.M."/>
        </authorList>
    </citation>
    <scope>NUCLEOTIDE SEQUENCE [LARGE SCALE GENOMIC DNA]</scope>
    <source>
        <strain evidence="2">JAX WOST 10</strain>
    </source>
</reference>
<dbReference type="InterPro" id="IPR036179">
    <property type="entry name" value="Ig-like_dom_sf"/>
</dbReference>
<evidence type="ECO:0000313" key="2">
    <source>
        <dbReference type="EMBL" id="KAK4807801.1"/>
    </source>
</evidence>
<dbReference type="AlphaFoldDB" id="A0AAN7NAH3"/>
<evidence type="ECO:0000313" key="3">
    <source>
        <dbReference type="Proteomes" id="UP001333110"/>
    </source>
</evidence>
<comment type="caution">
    <text evidence="2">The sequence shown here is derived from an EMBL/GenBank/DDBJ whole genome shotgun (WGS) entry which is preliminary data.</text>
</comment>
<dbReference type="EMBL" id="JAUNZN010000028">
    <property type="protein sequence ID" value="KAK4807801.1"/>
    <property type="molecule type" value="Genomic_DNA"/>
</dbReference>
<proteinExistence type="predicted"/>
<name>A0AAN7NAH3_MYCAM</name>
<keyword evidence="3" id="KW-1185">Reference proteome</keyword>
<organism evidence="2 3">
    <name type="scientific">Mycteria americana</name>
    <name type="common">Wood stork</name>
    <dbReference type="NCBI Taxonomy" id="33587"/>
    <lineage>
        <taxon>Eukaryota</taxon>
        <taxon>Metazoa</taxon>
        <taxon>Chordata</taxon>
        <taxon>Craniata</taxon>
        <taxon>Vertebrata</taxon>
        <taxon>Euteleostomi</taxon>
        <taxon>Archelosauria</taxon>
        <taxon>Archosauria</taxon>
        <taxon>Dinosauria</taxon>
        <taxon>Saurischia</taxon>
        <taxon>Theropoda</taxon>
        <taxon>Coelurosauria</taxon>
        <taxon>Aves</taxon>
        <taxon>Neognathae</taxon>
        <taxon>Neoaves</taxon>
        <taxon>Aequornithes</taxon>
        <taxon>Ciconiiformes</taxon>
        <taxon>Ciconiidae</taxon>
        <taxon>Mycteria</taxon>
    </lineage>
</organism>
<protein>
    <submittedName>
        <fullName evidence="2">Uncharacterized protein</fullName>
    </submittedName>
</protein>
<dbReference type="Proteomes" id="UP001333110">
    <property type="component" value="Unassembled WGS sequence"/>
</dbReference>